<proteinExistence type="predicted"/>
<evidence type="ECO:0000313" key="2">
    <source>
        <dbReference type="Proteomes" id="UP001228581"/>
    </source>
</evidence>
<accession>A0ABT7CXF4</accession>
<keyword evidence="2" id="KW-1185">Reference proteome</keyword>
<sequence>MKKENELIISALQLTSSIRLLLLDKQKNNFTADQIYDYLCRPEQIVVEELTQNNLSRPYFERLKATYLRHNLQLEMEEDYLKSIFEMARYKFEKAYSTK</sequence>
<dbReference type="RefSeq" id="WP_314003324.1">
    <property type="nucleotide sequence ID" value="NZ_JASJOT010000034.1"/>
</dbReference>
<organism evidence="1 2">
    <name type="scientific">Xanthocytophaga flava</name>
    <dbReference type="NCBI Taxonomy" id="3048013"/>
    <lineage>
        <taxon>Bacteria</taxon>
        <taxon>Pseudomonadati</taxon>
        <taxon>Bacteroidota</taxon>
        <taxon>Cytophagia</taxon>
        <taxon>Cytophagales</taxon>
        <taxon>Rhodocytophagaceae</taxon>
        <taxon>Xanthocytophaga</taxon>
    </lineage>
</organism>
<protein>
    <submittedName>
        <fullName evidence="1">Uncharacterized protein</fullName>
    </submittedName>
</protein>
<dbReference type="Proteomes" id="UP001228581">
    <property type="component" value="Unassembled WGS sequence"/>
</dbReference>
<dbReference type="EMBL" id="JASJOT010000034">
    <property type="protein sequence ID" value="MDJ1497617.1"/>
    <property type="molecule type" value="Genomic_DNA"/>
</dbReference>
<name>A0ABT7CXF4_9BACT</name>
<gene>
    <name evidence="1" type="ORF">QNI19_32055</name>
</gene>
<comment type="caution">
    <text evidence="1">The sequence shown here is derived from an EMBL/GenBank/DDBJ whole genome shotgun (WGS) entry which is preliminary data.</text>
</comment>
<evidence type="ECO:0000313" key="1">
    <source>
        <dbReference type="EMBL" id="MDJ1497617.1"/>
    </source>
</evidence>
<reference evidence="1 2" key="1">
    <citation type="submission" date="2023-05" db="EMBL/GenBank/DDBJ databases">
        <authorList>
            <person name="Zhang X."/>
        </authorList>
    </citation>
    <scope>NUCLEOTIDE SEQUENCE [LARGE SCALE GENOMIC DNA]</scope>
    <source>
        <strain evidence="1 2">DM2B3-1</strain>
    </source>
</reference>